<evidence type="ECO:0000259" key="2">
    <source>
        <dbReference type="PROSITE" id="PS51819"/>
    </source>
</evidence>
<feature type="domain" description="VOC" evidence="2">
    <location>
        <begin position="46"/>
        <end position="170"/>
    </location>
</feature>
<reference evidence="3 4" key="1">
    <citation type="submission" date="2020-08" db="EMBL/GenBank/DDBJ databases">
        <title>The genome sequence of Novosphingobium flavum 4Y4.</title>
        <authorList>
            <person name="Liu Y."/>
        </authorList>
    </citation>
    <scope>NUCLEOTIDE SEQUENCE [LARGE SCALE GENOMIC DNA]</scope>
    <source>
        <strain evidence="3 4">4Y4</strain>
    </source>
</reference>
<dbReference type="InterPro" id="IPR004360">
    <property type="entry name" value="Glyas_Fos-R_dOase_dom"/>
</dbReference>
<protein>
    <submittedName>
        <fullName evidence="3">VOC family protein</fullName>
    </submittedName>
</protein>
<comment type="caution">
    <text evidence="3">The sequence shown here is derived from an EMBL/GenBank/DDBJ whole genome shotgun (WGS) entry which is preliminary data.</text>
</comment>
<evidence type="ECO:0000313" key="3">
    <source>
        <dbReference type="EMBL" id="MBC2653059.1"/>
    </source>
</evidence>
<dbReference type="Proteomes" id="UP000520156">
    <property type="component" value="Unassembled WGS sequence"/>
</dbReference>
<accession>A0A7X1KD79</accession>
<dbReference type="Pfam" id="PF00903">
    <property type="entry name" value="Glyoxalase"/>
    <property type="match status" value="1"/>
</dbReference>
<dbReference type="SUPFAM" id="SSF54593">
    <property type="entry name" value="Glyoxalase/Bleomycin resistance protein/Dihydroxybiphenyl dioxygenase"/>
    <property type="match status" value="1"/>
</dbReference>
<name>A0A7X1KD79_9SPHN</name>
<gene>
    <name evidence="3" type="ORF">H7F49_15280</name>
</gene>
<organism evidence="3 4">
    <name type="scientific">Novosphingobium aerophilum</name>
    <dbReference type="NCBI Taxonomy" id="2839843"/>
    <lineage>
        <taxon>Bacteria</taxon>
        <taxon>Pseudomonadati</taxon>
        <taxon>Pseudomonadota</taxon>
        <taxon>Alphaproteobacteria</taxon>
        <taxon>Sphingomonadales</taxon>
        <taxon>Sphingomonadaceae</taxon>
        <taxon>Novosphingobium</taxon>
    </lineage>
</organism>
<dbReference type="Gene3D" id="3.10.180.10">
    <property type="entry name" value="2,3-Dihydroxybiphenyl 1,2-Dioxygenase, domain 1"/>
    <property type="match status" value="1"/>
</dbReference>
<sequence length="177" mass="19087">MGKRCHADIQADFGGSIMIRKLALFALLALGAVPASAQTPPPAMPSENMVGPALYVTDSARSVRFYTEGLGMKVRMRFGSAERPDVVVGFGMNPTDAGIMLITDKDGPIRPITHAHGFDRIAVRLPGLEAVASRLRAAGFEAGEIKVVHGFVRMMMVTDPDGYRIELIDSQPIPRKP</sequence>
<proteinExistence type="predicted"/>
<dbReference type="EMBL" id="JACLAU010000033">
    <property type="protein sequence ID" value="MBC2653059.1"/>
    <property type="molecule type" value="Genomic_DNA"/>
</dbReference>
<dbReference type="CDD" id="cd06587">
    <property type="entry name" value="VOC"/>
    <property type="match status" value="1"/>
</dbReference>
<dbReference type="AlphaFoldDB" id="A0A7X1KD79"/>
<dbReference type="InterPro" id="IPR037523">
    <property type="entry name" value="VOC_core"/>
</dbReference>
<keyword evidence="4" id="KW-1185">Reference proteome</keyword>
<feature type="chain" id="PRO_5031419130" evidence="1">
    <location>
        <begin position="38"/>
        <end position="177"/>
    </location>
</feature>
<evidence type="ECO:0000313" key="4">
    <source>
        <dbReference type="Proteomes" id="UP000520156"/>
    </source>
</evidence>
<dbReference type="InterPro" id="IPR029068">
    <property type="entry name" value="Glyas_Bleomycin-R_OHBP_Dase"/>
</dbReference>
<evidence type="ECO:0000256" key="1">
    <source>
        <dbReference type="SAM" id="SignalP"/>
    </source>
</evidence>
<keyword evidence="1" id="KW-0732">Signal</keyword>
<feature type="signal peptide" evidence="1">
    <location>
        <begin position="1"/>
        <end position="37"/>
    </location>
</feature>
<dbReference type="PROSITE" id="PS51819">
    <property type="entry name" value="VOC"/>
    <property type="match status" value="1"/>
</dbReference>